<evidence type="ECO:0000256" key="9">
    <source>
        <dbReference type="ARBA" id="ARBA00023170"/>
    </source>
</evidence>
<evidence type="ECO:0000256" key="4">
    <source>
        <dbReference type="ARBA" id="ARBA00022692"/>
    </source>
</evidence>
<evidence type="ECO:0000313" key="17">
    <source>
        <dbReference type="Proteomes" id="UP001732720"/>
    </source>
</evidence>
<feature type="compositionally biased region" description="Basic and acidic residues" evidence="14">
    <location>
        <begin position="382"/>
        <end position="394"/>
    </location>
</feature>
<keyword evidence="6 13" id="KW-0297">G-protein coupled receptor</keyword>
<comment type="similarity">
    <text evidence="13">Belongs to the G-protein coupled receptor 1 family.</text>
</comment>
<evidence type="ECO:0000256" key="1">
    <source>
        <dbReference type="ARBA" id="ARBA00004651"/>
    </source>
</evidence>
<keyword evidence="9 13" id="KW-0675">Receptor</keyword>
<evidence type="ECO:0000256" key="3">
    <source>
        <dbReference type="ARBA" id="ARBA00022553"/>
    </source>
</evidence>
<dbReference type="InterPro" id="IPR000826">
    <property type="entry name" value="Formyl_rcpt-rel"/>
</dbReference>
<evidence type="ECO:0000256" key="5">
    <source>
        <dbReference type="ARBA" id="ARBA00022989"/>
    </source>
</evidence>
<evidence type="ECO:0000256" key="14">
    <source>
        <dbReference type="SAM" id="MobiDB-lite"/>
    </source>
</evidence>
<keyword evidence="17" id="KW-1185">Reference proteome</keyword>
<evidence type="ECO:0000256" key="10">
    <source>
        <dbReference type="ARBA" id="ARBA00023180"/>
    </source>
</evidence>
<dbReference type="GO" id="GO:0004875">
    <property type="term" value="F:complement receptor activity"/>
    <property type="evidence" value="ECO:0007669"/>
    <property type="project" value="TreeGrafter"/>
</dbReference>
<dbReference type="AlphaFoldDB" id="A0A8B7VJH3"/>
<dbReference type="CTD" id="11251"/>
<keyword evidence="10" id="KW-0325">Glycoprotein</keyword>
<dbReference type="RefSeq" id="XP_020031773.1">
    <property type="nucleotide sequence ID" value="XM_020176184.1"/>
</dbReference>
<dbReference type="Proteomes" id="UP001732720">
    <property type="component" value="Chromosome 1"/>
</dbReference>
<comment type="similarity">
    <text evidence="12">Belongs to the chemokine-like receptor (CMKLR) family.</text>
</comment>
<organism evidence="18">
    <name type="scientific">Castor canadensis</name>
    <name type="common">American beaver</name>
    <dbReference type="NCBI Taxonomy" id="51338"/>
    <lineage>
        <taxon>Eukaryota</taxon>
        <taxon>Metazoa</taxon>
        <taxon>Chordata</taxon>
        <taxon>Craniata</taxon>
        <taxon>Vertebrata</taxon>
        <taxon>Euteleostomi</taxon>
        <taxon>Mammalia</taxon>
        <taxon>Eutheria</taxon>
        <taxon>Euarchontoglires</taxon>
        <taxon>Glires</taxon>
        <taxon>Rodentia</taxon>
        <taxon>Castorimorpha</taxon>
        <taxon>Castoridae</taxon>
        <taxon>Castor</taxon>
    </lineage>
</organism>
<dbReference type="GO" id="GO:0007204">
    <property type="term" value="P:positive regulation of cytosolic calcium ion concentration"/>
    <property type="evidence" value="ECO:0007669"/>
    <property type="project" value="TreeGrafter"/>
</dbReference>
<evidence type="ECO:0000256" key="11">
    <source>
        <dbReference type="ARBA" id="ARBA00023224"/>
    </source>
</evidence>
<dbReference type="SUPFAM" id="SSF81321">
    <property type="entry name" value="Family A G protein-coupled receptor-like"/>
    <property type="match status" value="1"/>
</dbReference>
<gene>
    <name evidence="18" type="primary">Ptgdr2</name>
</gene>
<feature type="transmembrane region" description="Helical" evidence="15">
    <location>
        <begin position="36"/>
        <end position="57"/>
    </location>
</feature>
<evidence type="ECO:0000256" key="12">
    <source>
        <dbReference type="ARBA" id="ARBA00025736"/>
    </source>
</evidence>
<feature type="transmembrane region" description="Helical" evidence="15">
    <location>
        <begin position="151"/>
        <end position="169"/>
    </location>
</feature>
<dbReference type="PANTHER" id="PTHR24225">
    <property type="entry name" value="CHEMOTACTIC RECEPTOR"/>
    <property type="match status" value="1"/>
</dbReference>
<dbReference type="PRINTS" id="PR00526">
    <property type="entry name" value="FMETLEUPHER"/>
</dbReference>
<accession>A0A8B7VJH3</accession>
<dbReference type="GO" id="GO:0006954">
    <property type="term" value="P:inflammatory response"/>
    <property type="evidence" value="ECO:0007669"/>
    <property type="project" value="TreeGrafter"/>
</dbReference>
<sequence>MSANVTLKPLCPILEQMSLLQSHQNSSIRYIDHVSVLLHGLASVLGLVENGLILFMVGCRMRQTVVTTWALHLALSDFLAAASLPFFTYFLAVGHSWELGTTFCKLHSSIFFLNMFASGFLLSAISLDRCLQVVRPVWAQNHRTVAAAQKVCLVLWVLAVLNTVPYFVFRDTIPRVDGRIMCYYNMLLLNPGPDRDAACNSRQTALAVSKFLLAFVVPLAIIASSHAAVSVHLRHRGRPRPGRFVRLVAAIVAAFVLCWGPYHVFSLLEARAHAVPALRPLAWRGLPLVTSLAFVNSVVNPLLYVLTCPDVVHKLQRSLRAVLESVLVDDSEPGSGASSRRRRASSSATLASTLSLGRRLPSPLRPARLLGWLRGGGAAPPQRDRVRSHERGALNRELSTISD</sequence>
<keyword evidence="3" id="KW-0597">Phosphoprotein</keyword>
<feature type="region of interest" description="Disordered" evidence="14">
    <location>
        <begin position="373"/>
        <end position="403"/>
    </location>
</feature>
<feature type="region of interest" description="Disordered" evidence="14">
    <location>
        <begin position="330"/>
        <end position="350"/>
    </location>
</feature>
<dbReference type="RefSeq" id="XP_020031773.1">
    <property type="nucleotide sequence ID" value="XM_020176184.2"/>
</dbReference>
<feature type="transmembrane region" description="Helical" evidence="15">
    <location>
        <begin position="244"/>
        <end position="265"/>
    </location>
</feature>
<keyword evidence="4 13" id="KW-0812">Transmembrane</keyword>
<feature type="transmembrane region" description="Helical" evidence="15">
    <location>
        <begin position="211"/>
        <end position="232"/>
    </location>
</feature>
<dbReference type="PROSITE" id="PS50262">
    <property type="entry name" value="G_PROTEIN_RECEP_F1_2"/>
    <property type="match status" value="1"/>
</dbReference>
<keyword evidence="8" id="KW-1015">Disulfide bond</keyword>
<dbReference type="Gene3D" id="1.20.1070.10">
    <property type="entry name" value="Rhodopsin 7-helix transmembrane proteins"/>
    <property type="match status" value="1"/>
</dbReference>
<keyword evidence="7 15" id="KW-0472">Membrane</keyword>
<evidence type="ECO:0000256" key="13">
    <source>
        <dbReference type="RuleBase" id="RU000688"/>
    </source>
</evidence>
<evidence type="ECO:0000256" key="7">
    <source>
        <dbReference type="ARBA" id="ARBA00023136"/>
    </source>
</evidence>
<dbReference type="FunFam" id="1.20.1070.10:FF:000034">
    <property type="entry name" value="G-protein coupled receptor 1"/>
    <property type="match status" value="1"/>
</dbReference>
<evidence type="ECO:0000313" key="18">
    <source>
        <dbReference type="RefSeq" id="XP_020031773.1"/>
    </source>
</evidence>
<dbReference type="GO" id="GO:0007200">
    <property type="term" value="P:phospholipase C-activating G protein-coupled receptor signaling pathway"/>
    <property type="evidence" value="ECO:0007669"/>
    <property type="project" value="TreeGrafter"/>
</dbReference>
<feature type="domain" description="G-protein coupled receptors family 1 profile" evidence="16">
    <location>
        <begin position="49"/>
        <end position="304"/>
    </location>
</feature>
<dbReference type="GO" id="GO:0005886">
    <property type="term" value="C:plasma membrane"/>
    <property type="evidence" value="ECO:0007669"/>
    <property type="project" value="UniProtKB-SubCell"/>
</dbReference>
<keyword evidence="5 15" id="KW-1133">Transmembrane helix</keyword>
<dbReference type="OrthoDB" id="10008828at2759"/>
<evidence type="ECO:0000256" key="6">
    <source>
        <dbReference type="ARBA" id="ARBA00023040"/>
    </source>
</evidence>
<dbReference type="GO" id="GO:0004953">
    <property type="term" value="F:icosanoid receptor activity"/>
    <property type="evidence" value="ECO:0007669"/>
    <property type="project" value="UniProtKB-ARBA"/>
</dbReference>
<keyword evidence="2" id="KW-1003">Cell membrane</keyword>
<keyword evidence="11 13" id="KW-0807">Transducer</keyword>
<dbReference type="InterPro" id="IPR017452">
    <property type="entry name" value="GPCR_Rhodpsn_7TM"/>
</dbReference>
<evidence type="ECO:0000256" key="8">
    <source>
        <dbReference type="ARBA" id="ARBA00023157"/>
    </source>
</evidence>
<protein>
    <submittedName>
        <fullName evidence="18">Prostaglandin D2 receptor 2</fullName>
    </submittedName>
</protein>
<reference evidence="18" key="1">
    <citation type="submission" date="2025-08" db="UniProtKB">
        <authorList>
            <consortium name="RefSeq"/>
        </authorList>
    </citation>
    <scope>IDENTIFICATION</scope>
    <source>
        <tissue evidence="18">Leukocyte</tissue>
    </source>
</reference>
<dbReference type="KEGG" id="ccan:109694331"/>
<feature type="transmembrane region" description="Helical" evidence="15">
    <location>
        <begin position="110"/>
        <end position="131"/>
    </location>
</feature>
<comment type="subcellular location">
    <subcellularLocation>
        <location evidence="1">Cell membrane</location>
        <topology evidence="1">Multi-pass membrane protein</topology>
    </subcellularLocation>
</comment>
<evidence type="ECO:0000256" key="15">
    <source>
        <dbReference type="SAM" id="Phobius"/>
    </source>
</evidence>
<feature type="transmembrane region" description="Helical" evidence="15">
    <location>
        <begin position="69"/>
        <end position="90"/>
    </location>
</feature>
<feature type="transmembrane region" description="Helical" evidence="15">
    <location>
        <begin position="285"/>
        <end position="307"/>
    </location>
</feature>
<dbReference type="GeneID" id="109694331"/>
<proteinExistence type="inferred from homology"/>
<dbReference type="InterPro" id="IPR000276">
    <property type="entry name" value="GPCR_Rhodpsn"/>
</dbReference>
<evidence type="ECO:0000256" key="2">
    <source>
        <dbReference type="ARBA" id="ARBA00022475"/>
    </source>
</evidence>
<dbReference type="PROSITE" id="PS00237">
    <property type="entry name" value="G_PROTEIN_RECEP_F1_1"/>
    <property type="match status" value="1"/>
</dbReference>
<dbReference type="Pfam" id="PF00001">
    <property type="entry name" value="7tm_1"/>
    <property type="match status" value="1"/>
</dbReference>
<name>A0A8B7VJH3_CASCN</name>
<evidence type="ECO:0000259" key="16">
    <source>
        <dbReference type="PROSITE" id="PS50262"/>
    </source>
</evidence>
<dbReference type="PRINTS" id="PR00237">
    <property type="entry name" value="GPCRRHODOPSN"/>
</dbReference>
<dbReference type="PANTHER" id="PTHR24225:SF72">
    <property type="entry name" value="G-PROTEIN COUPLED RECEPTORS FAMILY 1 PROFILE DOMAIN-CONTAINING PROTEIN-RELATED"/>
    <property type="match status" value="1"/>
</dbReference>